<dbReference type="Pfam" id="PF00753">
    <property type="entry name" value="Lactamase_B"/>
    <property type="match status" value="1"/>
</dbReference>
<evidence type="ECO:0000313" key="2">
    <source>
        <dbReference type="EMBL" id="GAA3726153.1"/>
    </source>
</evidence>
<dbReference type="EMBL" id="BAABEP010000013">
    <property type="protein sequence ID" value="GAA3726153.1"/>
    <property type="molecule type" value="Genomic_DNA"/>
</dbReference>
<evidence type="ECO:0000259" key="1">
    <source>
        <dbReference type="SMART" id="SM00849"/>
    </source>
</evidence>
<comment type="caution">
    <text evidence="2">The sequence shown here is derived from an EMBL/GenBank/DDBJ whole genome shotgun (WGS) entry which is preliminary data.</text>
</comment>
<protein>
    <submittedName>
        <fullName evidence="2">MBL fold metallo-hydrolase</fullName>
    </submittedName>
</protein>
<accession>A0ABP7EW37</accession>
<dbReference type="CDD" id="cd16282">
    <property type="entry name" value="metallo-hydrolase-like_MBL-fold"/>
    <property type="match status" value="1"/>
</dbReference>
<dbReference type="Proteomes" id="UP001499884">
    <property type="component" value="Unassembled WGS sequence"/>
</dbReference>
<dbReference type="SMART" id="SM00849">
    <property type="entry name" value="Lactamase_B"/>
    <property type="match status" value="1"/>
</dbReference>
<dbReference type="InterPro" id="IPR050855">
    <property type="entry name" value="NDM-1-like"/>
</dbReference>
<reference evidence="3" key="1">
    <citation type="journal article" date="2019" name="Int. J. Syst. Evol. Microbiol.">
        <title>The Global Catalogue of Microorganisms (GCM) 10K type strain sequencing project: providing services to taxonomists for standard genome sequencing and annotation.</title>
        <authorList>
            <consortium name="The Broad Institute Genomics Platform"/>
            <consortium name="The Broad Institute Genome Sequencing Center for Infectious Disease"/>
            <person name="Wu L."/>
            <person name="Ma J."/>
        </authorList>
    </citation>
    <scope>NUCLEOTIDE SEQUENCE [LARGE SCALE GENOMIC DNA]</scope>
    <source>
        <strain evidence="3">JCM 30846</strain>
    </source>
</reference>
<name>A0ABP7EW37_9ACTN</name>
<dbReference type="PANTHER" id="PTHR42951">
    <property type="entry name" value="METALLO-BETA-LACTAMASE DOMAIN-CONTAINING"/>
    <property type="match status" value="1"/>
</dbReference>
<dbReference type="InterPro" id="IPR036866">
    <property type="entry name" value="RibonucZ/Hydroxyglut_hydro"/>
</dbReference>
<evidence type="ECO:0000313" key="3">
    <source>
        <dbReference type="Proteomes" id="UP001499884"/>
    </source>
</evidence>
<dbReference type="PANTHER" id="PTHR42951:SF4">
    <property type="entry name" value="ACYL-COENZYME A THIOESTERASE MBLAC2"/>
    <property type="match status" value="1"/>
</dbReference>
<dbReference type="InterPro" id="IPR001279">
    <property type="entry name" value="Metallo-B-lactamas"/>
</dbReference>
<gene>
    <name evidence="2" type="ORF">GCM10023082_25190</name>
</gene>
<sequence length="312" mass="33338">MSAPVLSTREPAPPAHIDAVADGIYAYVQPHGGWCVSNSGIIVGDRLSALIDSTATERRARSLRGALTAVTETPPRILINTHSHGDHTFGNAVFAPEATIVAHHLARDEMIENGEGLKTLWSDVDWGVSPVVPPDLTFTDRMQLHVGGHDAHLLHVGPAHTTNDTVVWLPEQRVLFAGDVLWNGVTPFVMMGSVSGALRAVSRLRALEPLVVVPGHGAVGGPEILDATEAYLSWLLDLARTGLRDGTTPLELARRTDLGRFGRLLDPERLVGNLHRAAAELAGLPEGAALPVPDLFAELVQFNGGRPLRCCA</sequence>
<keyword evidence="3" id="KW-1185">Reference proteome</keyword>
<proteinExistence type="predicted"/>
<feature type="domain" description="Metallo-beta-lactamase" evidence="1">
    <location>
        <begin position="36"/>
        <end position="216"/>
    </location>
</feature>
<dbReference type="RefSeq" id="WP_345645415.1">
    <property type="nucleotide sequence ID" value="NZ_BAABEP010000013.1"/>
</dbReference>
<organism evidence="2 3">
    <name type="scientific">Streptomyces tremellae</name>
    <dbReference type="NCBI Taxonomy" id="1124239"/>
    <lineage>
        <taxon>Bacteria</taxon>
        <taxon>Bacillati</taxon>
        <taxon>Actinomycetota</taxon>
        <taxon>Actinomycetes</taxon>
        <taxon>Kitasatosporales</taxon>
        <taxon>Streptomycetaceae</taxon>
        <taxon>Streptomyces</taxon>
    </lineage>
</organism>
<dbReference type="SUPFAM" id="SSF56281">
    <property type="entry name" value="Metallo-hydrolase/oxidoreductase"/>
    <property type="match status" value="1"/>
</dbReference>
<dbReference type="Gene3D" id="3.60.15.10">
    <property type="entry name" value="Ribonuclease Z/Hydroxyacylglutathione hydrolase-like"/>
    <property type="match status" value="1"/>
</dbReference>